<comment type="caution">
    <text evidence="4">The sequence shown here is derived from an EMBL/GenBank/DDBJ whole genome shotgun (WGS) entry which is preliminary data.</text>
</comment>
<dbReference type="InterPro" id="IPR011701">
    <property type="entry name" value="MFS"/>
</dbReference>
<reference evidence="4 5" key="1">
    <citation type="submission" date="2024-07" db="EMBL/GenBank/DDBJ databases">
        <title>Section-level genome sequencing and comparative genomics of Aspergillus sections Usti and Cavernicolus.</title>
        <authorList>
            <consortium name="Lawrence Berkeley National Laboratory"/>
            <person name="Nybo J.L."/>
            <person name="Vesth T.C."/>
            <person name="Theobald S."/>
            <person name="Frisvad J.C."/>
            <person name="Larsen T.O."/>
            <person name="Kjaerboelling I."/>
            <person name="Rothschild-Mancinelli K."/>
            <person name="Lyhne E.K."/>
            <person name="Kogle M.E."/>
            <person name="Barry K."/>
            <person name="Clum A."/>
            <person name="Na H."/>
            <person name="Ledsgaard L."/>
            <person name="Lin J."/>
            <person name="Lipzen A."/>
            <person name="Kuo A."/>
            <person name="Riley R."/>
            <person name="Mondo S."/>
            <person name="Labutti K."/>
            <person name="Haridas S."/>
            <person name="Pangalinan J."/>
            <person name="Salamov A.A."/>
            <person name="Simmons B.A."/>
            <person name="Magnuson J.K."/>
            <person name="Chen J."/>
            <person name="Drula E."/>
            <person name="Henrissat B."/>
            <person name="Wiebenga A."/>
            <person name="Lubbers R.J."/>
            <person name="Gomes A.C."/>
            <person name="Makela M.R."/>
            <person name="Stajich J."/>
            <person name="Grigoriev I.V."/>
            <person name="Mortensen U.H."/>
            <person name="De Vries R.P."/>
            <person name="Baker S.E."/>
            <person name="Andersen M.R."/>
        </authorList>
    </citation>
    <scope>NUCLEOTIDE SEQUENCE [LARGE SCALE GENOMIC DNA]</scope>
    <source>
        <strain evidence="4 5">CBS 123904</strain>
    </source>
</reference>
<organism evidence="4 5">
    <name type="scientific">Aspergillus pseudoustus</name>
    <dbReference type="NCBI Taxonomy" id="1810923"/>
    <lineage>
        <taxon>Eukaryota</taxon>
        <taxon>Fungi</taxon>
        <taxon>Dikarya</taxon>
        <taxon>Ascomycota</taxon>
        <taxon>Pezizomycotina</taxon>
        <taxon>Eurotiomycetes</taxon>
        <taxon>Eurotiomycetidae</taxon>
        <taxon>Eurotiales</taxon>
        <taxon>Aspergillaceae</taxon>
        <taxon>Aspergillus</taxon>
        <taxon>Aspergillus subgen. Nidulantes</taxon>
    </lineage>
</organism>
<feature type="transmembrane region" description="Helical" evidence="3">
    <location>
        <begin position="128"/>
        <end position="149"/>
    </location>
</feature>
<feature type="transmembrane region" description="Helical" evidence="3">
    <location>
        <begin position="190"/>
        <end position="209"/>
    </location>
</feature>
<proteinExistence type="inferred from homology"/>
<evidence type="ECO:0000313" key="4">
    <source>
        <dbReference type="EMBL" id="KAL2826189.1"/>
    </source>
</evidence>
<keyword evidence="5" id="KW-1185">Reference proteome</keyword>
<keyword evidence="3" id="KW-0812">Transmembrane</keyword>
<evidence type="ECO:0000256" key="1">
    <source>
        <dbReference type="ARBA" id="ARBA00004141"/>
    </source>
</evidence>
<accession>A0ABR4IEK3</accession>
<feature type="transmembrane region" description="Helical" evidence="3">
    <location>
        <begin position="81"/>
        <end position="103"/>
    </location>
</feature>
<dbReference type="InterPro" id="IPR050327">
    <property type="entry name" value="Proton-linked_MCT"/>
</dbReference>
<dbReference type="PANTHER" id="PTHR11360:SF319">
    <property type="entry name" value="MAJOR FACILITATOR SUPERFAMILY (MFS) PROFILE DOMAIN-CONTAINING PROTEIN"/>
    <property type="match status" value="1"/>
</dbReference>
<feature type="transmembrane region" description="Helical" evidence="3">
    <location>
        <begin position="251"/>
        <end position="272"/>
    </location>
</feature>
<protein>
    <submittedName>
        <fullName evidence="4">Major facilitator superfamily domain-containing protein</fullName>
    </submittedName>
</protein>
<dbReference type="InterPro" id="IPR036259">
    <property type="entry name" value="MFS_trans_sf"/>
</dbReference>
<feature type="transmembrane region" description="Helical" evidence="3">
    <location>
        <begin position="14"/>
        <end position="38"/>
    </location>
</feature>
<dbReference type="PANTHER" id="PTHR11360">
    <property type="entry name" value="MONOCARBOXYLATE TRANSPORTER"/>
    <property type="match status" value="1"/>
</dbReference>
<feature type="transmembrane region" description="Helical" evidence="3">
    <location>
        <begin position="215"/>
        <end position="239"/>
    </location>
</feature>
<dbReference type="Pfam" id="PF07690">
    <property type="entry name" value="MFS_1"/>
    <property type="match status" value="1"/>
</dbReference>
<feature type="transmembrane region" description="Helical" evidence="3">
    <location>
        <begin position="50"/>
        <end position="69"/>
    </location>
</feature>
<keyword evidence="3" id="KW-1133">Transmembrane helix</keyword>
<dbReference type="Proteomes" id="UP001610446">
    <property type="component" value="Unassembled WGS sequence"/>
</dbReference>
<keyword evidence="3" id="KW-0472">Membrane</keyword>
<comment type="similarity">
    <text evidence="2">Belongs to the major facilitator superfamily. Monocarboxylate porter (TC 2.A.1.13) family.</text>
</comment>
<evidence type="ECO:0000256" key="2">
    <source>
        <dbReference type="ARBA" id="ARBA00006727"/>
    </source>
</evidence>
<dbReference type="SUPFAM" id="SSF103473">
    <property type="entry name" value="MFS general substrate transporter"/>
    <property type="match status" value="1"/>
</dbReference>
<feature type="transmembrane region" description="Helical" evidence="3">
    <location>
        <begin position="161"/>
        <end position="183"/>
    </location>
</feature>
<dbReference type="EMBL" id="JBFXLU010000452">
    <property type="protein sequence ID" value="KAL2826189.1"/>
    <property type="molecule type" value="Genomic_DNA"/>
</dbReference>
<gene>
    <name evidence="4" type="ORF">BJY01DRAFT_229860</name>
</gene>
<name>A0ABR4IEK3_9EURO</name>
<feature type="transmembrane region" description="Helical" evidence="3">
    <location>
        <begin position="284"/>
        <end position="308"/>
    </location>
</feature>
<dbReference type="Gene3D" id="1.20.1250.20">
    <property type="entry name" value="MFS general substrate transporter like domains"/>
    <property type="match status" value="1"/>
</dbReference>
<evidence type="ECO:0000256" key="3">
    <source>
        <dbReference type="SAM" id="Phobius"/>
    </source>
</evidence>
<evidence type="ECO:0000313" key="5">
    <source>
        <dbReference type="Proteomes" id="UP001610446"/>
    </source>
</evidence>
<sequence>MVLGNMMASLSTKFYQFLLSQGFCVSLGLGLVFTPALAVQSQWFLRHRGFVVGFVMSGQMIGGIIWPILANRLLNFDGISYAWTLRIIGFMQLGLMAAAVLLVRRRFSHPVESDSLPFRKYFTDPQTMLLTAAIFLMNLGIYIPWFYITPYASQQGETTSLAFYDAAILNAGAFAGCYALGLIADSGLGFFNSVMIATFSCTVVAFAWIGCHSDAGVIVWAIAYGIVPGALQAIFSPCISMMAPSPEVIGSWNGICITISSFAALASAPVAGQLIDNAGGTDYLAMQLFTAVSLAVSCAFFIAARFWFSRSPFV</sequence>
<comment type="subcellular location">
    <subcellularLocation>
        <location evidence="1">Membrane</location>
        <topology evidence="1">Multi-pass membrane protein</topology>
    </subcellularLocation>
</comment>